<evidence type="ECO:0000259" key="3">
    <source>
        <dbReference type="Pfam" id="PF00155"/>
    </source>
</evidence>
<keyword evidence="4" id="KW-0032">Aminotransferase</keyword>
<evidence type="ECO:0000256" key="2">
    <source>
        <dbReference type="ARBA" id="ARBA00022679"/>
    </source>
</evidence>
<name>A0ABT4L5C2_9SPHI</name>
<feature type="domain" description="Aminotransferase class I/classII large" evidence="3">
    <location>
        <begin position="140"/>
        <end position="345"/>
    </location>
</feature>
<organism evidence="4 5">
    <name type="scientific">Pedobacter punctiformis</name>
    <dbReference type="NCBI Taxonomy" id="3004097"/>
    <lineage>
        <taxon>Bacteria</taxon>
        <taxon>Pseudomonadati</taxon>
        <taxon>Bacteroidota</taxon>
        <taxon>Sphingobacteriia</taxon>
        <taxon>Sphingobacteriales</taxon>
        <taxon>Sphingobacteriaceae</taxon>
        <taxon>Pedobacter</taxon>
    </lineage>
</organism>
<dbReference type="InterPro" id="IPR015421">
    <property type="entry name" value="PyrdxlP-dep_Trfase_major"/>
</dbReference>
<evidence type="ECO:0000313" key="4">
    <source>
        <dbReference type="EMBL" id="MCZ4243124.1"/>
    </source>
</evidence>
<dbReference type="GO" id="GO:0008483">
    <property type="term" value="F:transaminase activity"/>
    <property type="evidence" value="ECO:0007669"/>
    <property type="project" value="UniProtKB-KW"/>
</dbReference>
<keyword evidence="2" id="KW-0808">Transferase</keyword>
<protein>
    <submittedName>
        <fullName evidence="4">Aminotransferase class I/II-fold pyridoxal phosphate-dependent enzyme</fullName>
    </submittedName>
</protein>
<reference evidence="4" key="1">
    <citation type="submission" date="2022-12" db="EMBL/GenBank/DDBJ databases">
        <title>Genome sequence of HCMS5-2.</title>
        <authorList>
            <person name="Woo H."/>
        </authorList>
    </citation>
    <scope>NUCLEOTIDE SEQUENCE</scope>
    <source>
        <strain evidence="4">HCMS5-2</strain>
    </source>
</reference>
<accession>A0ABT4L5C2</accession>
<proteinExistence type="predicted"/>
<gene>
    <name evidence="4" type="ORF">O0955_03835</name>
</gene>
<dbReference type="InterPro" id="IPR004839">
    <property type="entry name" value="Aminotransferase_I/II_large"/>
</dbReference>
<dbReference type="InterPro" id="IPR015422">
    <property type="entry name" value="PyrdxlP-dep_Trfase_small"/>
</dbReference>
<evidence type="ECO:0000256" key="1">
    <source>
        <dbReference type="ARBA" id="ARBA00001933"/>
    </source>
</evidence>
<dbReference type="InterPro" id="IPR015424">
    <property type="entry name" value="PyrdxlP-dep_Trfase"/>
</dbReference>
<comment type="caution">
    <text evidence="4">The sequence shown here is derived from an EMBL/GenBank/DDBJ whole genome shotgun (WGS) entry which is preliminary data.</text>
</comment>
<comment type="cofactor">
    <cofactor evidence="1">
        <name>pyridoxal 5'-phosphate</name>
        <dbReference type="ChEBI" id="CHEBI:597326"/>
    </cofactor>
</comment>
<dbReference type="RefSeq" id="WP_269426196.1">
    <property type="nucleotide sequence ID" value="NZ_JAPWGM010000001.1"/>
</dbReference>
<dbReference type="Gene3D" id="3.40.640.10">
    <property type="entry name" value="Type I PLP-dependent aspartate aminotransferase-like (Major domain)"/>
    <property type="match status" value="1"/>
</dbReference>
<dbReference type="Pfam" id="PF00155">
    <property type="entry name" value="Aminotran_1_2"/>
    <property type="match status" value="1"/>
</dbReference>
<dbReference type="PANTHER" id="PTHR13693">
    <property type="entry name" value="CLASS II AMINOTRANSFERASE/8-AMINO-7-OXONONANOATE SYNTHASE"/>
    <property type="match status" value="1"/>
</dbReference>
<sequence>MKSEFRSIYKPFSNQINIEEKSYLYFGGTAYLGIPQNKDFIDLFIEGIKKFGLNNGTSRNNNIQLGIYNDAERAAAQRYGAEHALITSSGYLAAQLVVKALSKAGKVIYAPATHPSLWLENEQFLNKSFSAWAEETVSFINQSKQKNWVLISNSMNNLFPEIYNFNFLKQVSQDKEIILIADDSHGIGVVNNGLSAFSTLPRQKNIQCVLVASMAKGLGVDAGLVLSSEEIINQLKQTNEFSGASPGAAAGLYAFMGAEEIYRKAWIRLQENINLFGSALSPLWKFEPGFPAFQINDPDLANKLLPQQILVSSFPYPGVNDAPVNRIILSSWHTEEDINHLIEVLNQNQAI</sequence>
<dbReference type="EMBL" id="JAPWGM010000001">
    <property type="protein sequence ID" value="MCZ4243124.1"/>
    <property type="molecule type" value="Genomic_DNA"/>
</dbReference>
<dbReference type="InterPro" id="IPR050087">
    <property type="entry name" value="AON_synthase_class-II"/>
</dbReference>
<dbReference type="Gene3D" id="3.90.1150.10">
    <property type="entry name" value="Aspartate Aminotransferase, domain 1"/>
    <property type="match status" value="1"/>
</dbReference>
<dbReference type="SUPFAM" id="SSF53383">
    <property type="entry name" value="PLP-dependent transferases"/>
    <property type="match status" value="1"/>
</dbReference>
<keyword evidence="5" id="KW-1185">Reference proteome</keyword>
<dbReference type="Proteomes" id="UP001144347">
    <property type="component" value="Unassembled WGS sequence"/>
</dbReference>
<evidence type="ECO:0000313" key="5">
    <source>
        <dbReference type="Proteomes" id="UP001144347"/>
    </source>
</evidence>